<dbReference type="OrthoDB" id="61900at2759"/>
<evidence type="ECO:0000313" key="5">
    <source>
        <dbReference type="EMBL" id="KAH7176066.1"/>
    </source>
</evidence>
<dbReference type="InterPro" id="IPR056884">
    <property type="entry name" value="NPHP3-like_N"/>
</dbReference>
<accession>A0A9P9JIY6</accession>
<protein>
    <submittedName>
        <fullName evidence="5">Uncharacterized protein</fullName>
    </submittedName>
</protein>
<name>A0A9P9JIY6_9HYPO</name>
<evidence type="ECO:0000313" key="6">
    <source>
        <dbReference type="Proteomes" id="UP000738349"/>
    </source>
</evidence>
<feature type="compositionally biased region" description="Basic residues" evidence="2">
    <location>
        <begin position="598"/>
        <end position="607"/>
    </location>
</feature>
<dbReference type="InterPro" id="IPR056125">
    <property type="entry name" value="DUF7708"/>
</dbReference>
<gene>
    <name evidence="5" type="ORF">EDB81DRAFT_771821</name>
</gene>
<evidence type="ECO:0000256" key="1">
    <source>
        <dbReference type="ARBA" id="ARBA00022737"/>
    </source>
</evidence>
<evidence type="ECO:0000256" key="2">
    <source>
        <dbReference type="SAM" id="MobiDB-lite"/>
    </source>
</evidence>
<keyword evidence="1" id="KW-0677">Repeat</keyword>
<evidence type="ECO:0000259" key="4">
    <source>
        <dbReference type="Pfam" id="PF24883"/>
    </source>
</evidence>
<dbReference type="EMBL" id="JAGMUV010000001">
    <property type="protein sequence ID" value="KAH7176066.1"/>
    <property type="molecule type" value="Genomic_DNA"/>
</dbReference>
<evidence type="ECO:0000259" key="3">
    <source>
        <dbReference type="Pfam" id="PF24809"/>
    </source>
</evidence>
<sequence length="736" mass="83403">MEAMKPAESEGSTKRTISKIRRILFKSRPDVPPPLEEEELIQSLKEISEESNQSLVSHSHAPHSEDSIKSAWSLSLAENSGVKARFSELQKTVDEYNVVASQEKWDLVRKNECSLEKDRALAEQLQKIAFPETERKGIRRTMKAGMQQFCKSTLHYATVMDALVQHHPEWVSLAWGTMKLLLSIPIEYEKTKEGIVINLGRIGGKLQLVSLLLRFFPKDKIVDAACAIYASIADFLAVSICRLRNNRLVRIFKATLVPFDTRMDQILTTIDENYALLKEQVEMQWLISDFERHLQTQNDLSEVKKTQCRVLAVLEDLVQQDYSRRQRELRAVEGSQAVDRWLLRPPKLEIVQEFFPELLPIEQNLQRAQAQMDLLPLAQVNEGINMLRRQQFRAWMDAPDSGLLWIDGYEVPRRPSWTTDFALNIIRAASMNGHDTLFYFGSLNHDTPLPRALVQSLLFHLLQRFPAILSQGDRELFNAEIFLAAKTDLDLSWRIFVECLRLLPAPVTYLVVEGIDYIQMSDVGGDFESLLQRFQSLTSTPFEEKTVKVVLTSVRPNGGFQLLFPGHDGLEVQLDHSVLIRVPRVAARSRKERDNQLSKKHLARHKNQPSPDPPSQRAGRDDEFVPTDEEQSQGEAGNESEDDFDIFGECSENTSKVVQGRTLVLGEGFQVSNFEGTQGTPPYQSDVVLGSPVEDAANNSDSSFDIFEVKASPVVMKGAPRPESPDFAPSESDEDT</sequence>
<proteinExistence type="predicted"/>
<dbReference type="PANTHER" id="PTHR10039">
    <property type="entry name" value="AMELOGENIN"/>
    <property type="match status" value="1"/>
</dbReference>
<feature type="domain" description="DUF7708" evidence="3">
    <location>
        <begin position="146"/>
        <end position="280"/>
    </location>
</feature>
<comment type="caution">
    <text evidence="5">The sequence shown here is derived from an EMBL/GenBank/DDBJ whole genome shotgun (WGS) entry which is preliminary data.</text>
</comment>
<feature type="domain" description="Nephrocystin 3-like N-terminal" evidence="4">
    <location>
        <begin position="386"/>
        <end position="553"/>
    </location>
</feature>
<organism evidence="5 6">
    <name type="scientific">Dactylonectria macrodidyma</name>
    <dbReference type="NCBI Taxonomy" id="307937"/>
    <lineage>
        <taxon>Eukaryota</taxon>
        <taxon>Fungi</taxon>
        <taxon>Dikarya</taxon>
        <taxon>Ascomycota</taxon>
        <taxon>Pezizomycotina</taxon>
        <taxon>Sordariomycetes</taxon>
        <taxon>Hypocreomycetidae</taxon>
        <taxon>Hypocreales</taxon>
        <taxon>Nectriaceae</taxon>
        <taxon>Dactylonectria</taxon>
    </lineage>
</organism>
<feature type="compositionally biased region" description="Acidic residues" evidence="2">
    <location>
        <begin position="624"/>
        <end position="646"/>
    </location>
</feature>
<keyword evidence="6" id="KW-1185">Reference proteome</keyword>
<feature type="region of interest" description="Disordered" evidence="2">
    <location>
        <begin position="715"/>
        <end position="736"/>
    </location>
</feature>
<feature type="region of interest" description="Disordered" evidence="2">
    <location>
        <begin position="589"/>
        <end position="646"/>
    </location>
</feature>
<dbReference type="Proteomes" id="UP000738349">
    <property type="component" value="Unassembled WGS sequence"/>
</dbReference>
<reference evidence="5" key="1">
    <citation type="journal article" date="2021" name="Nat. Commun.">
        <title>Genetic determinants of endophytism in the Arabidopsis root mycobiome.</title>
        <authorList>
            <person name="Mesny F."/>
            <person name="Miyauchi S."/>
            <person name="Thiergart T."/>
            <person name="Pickel B."/>
            <person name="Atanasova L."/>
            <person name="Karlsson M."/>
            <person name="Huettel B."/>
            <person name="Barry K.W."/>
            <person name="Haridas S."/>
            <person name="Chen C."/>
            <person name="Bauer D."/>
            <person name="Andreopoulos W."/>
            <person name="Pangilinan J."/>
            <person name="LaButti K."/>
            <person name="Riley R."/>
            <person name="Lipzen A."/>
            <person name="Clum A."/>
            <person name="Drula E."/>
            <person name="Henrissat B."/>
            <person name="Kohler A."/>
            <person name="Grigoriev I.V."/>
            <person name="Martin F.M."/>
            <person name="Hacquard S."/>
        </authorList>
    </citation>
    <scope>NUCLEOTIDE SEQUENCE</scope>
    <source>
        <strain evidence="5">MPI-CAGE-AT-0147</strain>
    </source>
</reference>
<dbReference type="Pfam" id="PF24809">
    <property type="entry name" value="DUF7708"/>
    <property type="match status" value="1"/>
</dbReference>
<dbReference type="Pfam" id="PF24883">
    <property type="entry name" value="NPHP3_N"/>
    <property type="match status" value="1"/>
</dbReference>
<dbReference type="AlphaFoldDB" id="A0A9P9JIY6"/>
<dbReference type="PANTHER" id="PTHR10039:SF14">
    <property type="entry name" value="NACHT DOMAIN-CONTAINING PROTEIN"/>
    <property type="match status" value="1"/>
</dbReference>